<gene>
    <name evidence="4" type="ORF">GCM10023175_28970</name>
</gene>
<evidence type="ECO:0000256" key="3">
    <source>
        <dbReference type="ARBA" id="ARBA00023027"/>
    </source>
</evidence>
<accession>A0ABP8RTF4</accession>
<sequence>MDVQGLRCLVTGSASGIGDAVVRQLTAGGAEVVSLDRNKPTADVSQHVEVDLADPASIDSALAQIEGDFDVLANVAGIPGTLPGDLVFKVNFLGMRHLVESMFTRLRTGGSIVLVSSTAGFQWAERTELYKDLLGHVSFDEGVAWYAEHPPPGNAYNYSKEAATFYTLAMGGAVRDINELRINAVLPGPVETPILVDFEASMGKDTLDGVRNFLGRHATAEDIAPAIVFLASRDSRWINGTTVVADGGISGALLTGLVPPPEDF</sequence>
<dbReference type="RefSeq" id="WP_345417417.1">
    <property type="nucleotide sequence ID" value="NZ_BAABGT010000032.1"/>
</dbReference>
<dbReference type="EMBL" id="BAABGT010000032">
    <property type="protein sequence ID" value="GAA4546542.1"/>
    <property type="molecule type" value="Genomic_DNA"/>
</dbReference>
<dbReference type="PANTHER" id="PTHR43477">
    <property type="entry name" value="DIHYDROANTICAPSIN 7-DEHYDROGENASE"/>
    <property type="match status" value="1"/>
</dbReference>
<dbReference type="SUPFAM" id="SSF51735">
    <property type="entry name" value="NAD(P)-binding Rossmann-fold domains"/>
    <property type="match status" value="1"/>
</dbReference>
<organism evidence="4 5">
    <name type="scientific">Pseudonocardia xishanensis</name>
    <dbReference type="NCBI Taxonomy" id="630995"/>
    <lineage>
        <taxon>Bacteria</taxon>
        <taxon>Bacillati</taxon>
        <taxon>Actinomycetota</taxon>
        <taxon>Actinomycetes</taxon>
        <taxon>Pseudonocardiales</taxon>
        <taxon>Pseudonocardiaceae</taxon>
        <taxon>Pseudonocardia</taxon>
    </lineage>
</organism>
<keyword evidence="3" id="KW-0520">NAD</keyword>
<dbReference type="NCBIfam" id="NF009092">
    <property type="entry name" value="PRK12428.1"/>
    <property type="match status" value="1"/>
</dbReference>
<evidence type="ECO:0000313" key="4">
    <source>
        <dbReference type="EMBL" id="GAA4546542.1"/>
    </source>
</evidence>
<dbReference type="Gene3D" id="3.40.50.720">
    <property type="entry name" value="NAD(P)-binding Rossmann-like Domain"/>
    <property type="match status" value="1"/>
</dbReference>
<evidence type="ECO:0000313" key="5">
    <source>
        <dbReference type="Proteomes" id="UP001501598"/>
    </source>
</evidence>
<dbReference type="Pfam" id="PF13561">
    <property type="entry name" value="adh_short_C2"/>
    <property type="match status" value="1"/>
</dbReference>
<comment type="caution">
    <text evidence="4">The sequence shown here is derived from an EMBL/GenBank/DDBJ whole genome shotgun (WGS) entry which is preliminary data.</text>
</comment>
<dbReference type="Pfam" id="PF00106">
    <property type="entry name" value="adh_short"/>
    <property type="match status" value="1"/>
</dbReference>
<keyword evidence="2" id="KW-0560">Oxidoreductase</keyword>
<dbReference type="InterPro" id="IPR051122">
    <property type="entry name" value="SDR_DHRS6-like"/>
</dbReference>
<evidence type="ECO:0000256" key="1">
    <source>
        <dbReference type="ARBA" id="ARBA00006484"/>
    </source>
</evidence>
<evidence type="ECO:0000256" key="2">
    <source>
        <dbReference type="ARBA" id="ARBA00023002"/>
    </source>
</evidence>
<dbReference type="InterPro" id="IPR002347">
    <property type="entry name" value="SDR_fam"/>
</dbReference>
<dbReference type="PRINTS" id="PR00081">
    <property type="entry name" value="GDHRDH"/>
</dbReference>
<comment type="similarity">
    <text evidence="1">Belongs to the short-chain dehydrogenases/reductases (SDR) family.</text>
</comment>
<dbReference type="Proteomes" id="UP001501598">
    <property type="component" value="Unassembled WGS sequence"/>
</dbReference>
<dbReference type="InterPro" id="IPR036291">
    <property type="entry name" value="NAD(P)-bd_dom_sf"/>
</dbReference>
<protein>
    <submittedName>
        <fullName evidence="4">Coniferyl-alcohol dehydrogenase</fullName>
    </submittedName>
</protein>
<keyword evidence="5" id="KW-1185">Reference proteome</keyword>
<name>A0ABP8RTF4_9PSEU</name>
<reference evidence="5" key="1">
    <citation type="journal article" date="2019" name="Int. J. Syst. Evol. Microbiol.">
        <title>The Global Catalogue of Microorganisms (GCM) 10K type strain sequencing project: providing services to taxonomists for standard genome sequencing and annotation.</title>
        <authorList>
            <consortium name="The Broad Institute Genomics Platform"/>
            <consortium name="The Broad Institute Genome Sequencing Center for Infectious Disease"/>
            <person name="Wu L."/>
            <person name="Ma J."/>
        </authorList>
    </citation>
    <scope>NUCLEOTIDE SEQUENCE [LARGE SCALE GENOMIC DNA]</scope>
    <source>
        <strain evidence="5">JCM 17906</strain>
    </source>
</reference>
<proteinExistence type="inferred from homology"/>
<dbReference type="PANTHER" id="PTHR43477:SF4">
    <property type="entry name" value="DEHYDROGENASE_REDUCTASE SDR FAMILY MEMBER 6"/>
    <property type="match status" value="1"/>
</dbReference>